<organism evidence="6 7">
    <name type="scientific">Caenorhabditis japonica</name>
    <dbReference type="NCBI Taxonomy" id="281687"/>
    <lineage>
        <taxon>Eukaryota</taxon>
        <taxon>Metazoa</taxon>
        <taxon>Ecdysozoa</taxon>
        <taxon>Nematoda</taxon>
        <taxon>Chromadorea</taxon>
        <taxon>Rhabditida</taxon>
        <taxon>Rhabditina</taxon>
        <taxon>Rhabditomorpha</taxon>
        <taxon>Rhabditoidea</taxon>
        <taxon>Rhabditidae</taxon>
        <taxon>Peloderinae</taxon>
        <taxon>Caenorhabditis</taxon>
    </lineage>
</organism>
<dbReference type="InterPro" id="IPR049312">
    <property type="entry name" value="GIDA_C_N"/>
</dbReference>
<dbReference type="PANTHER" id="PTHR11806">
    <property type="entry name" value="GLUCOSE INHIBITED DIVISION PROTEIN A"/>
    <property type="match status" value="1"/>
</dbReference>
<dbReference type="InterPro" id="IPR026904">
    <property type="entry name" value="MnmG_C"/>
</dbReference>
<evidence type="ECO:0000256" key="1">
    <source>
        <dbReference type="ARBA" id="ARBA00001974"/>
    </source>
</evidence>
<dbReference type="GO" id="GO:0070899">
    <property type="term" value="P:mitochondrial tRNA wobble uridine modification"/>
    <property type="evidence" value="ECO:0007669"/>
    <property type="project" value="UniProtKB-ARBA"/>
</dbReference>
<evidence type="ECO:0000259" key="5">
    <source>
        <dbReference type="SMART" id="SM01228"/>
    </source>
</evidence>
<dbReference type="AlphaFoldDB" id="A0A8R1DQX3"/>
<dbReference type="PANTHER" id="PTHR11806:SF0">
    <property type="entry name" value="PROTEIN MTO1 HOMOLOG, MITOCHONDRIAL"/>
    <property type="match status" value="1"/>
</dbReference>
<accession>A0A8R1DQX3</accession>
<dbReference type="GO" id="GO:0050660">
    <property type="term" value="F:flavin adenine dinucleotide binding"/>
    <property type="evidence" value="ECO:0007669"/>
    <property type="project" value="InterPro"/>
</dbReference>
<dbReference type="GO" id="GO:0005829">
    <property type="term" value="C:cytosol"/>
    <property type="evidence" value="ECO:0007669"/>
    <property type="project" value="TreeGrafter"/>
</dbReference>
<sequence>MLTSRAEFRLHLRPDNADIRLTSLGRCHGAISESRWTKFSKSKQKLANLTENAENMSMSVAKWKRIVPKLQSSTKNEGKVLTAFELIHRFDLEPEDVSGVLNSENEIISPDAFERMKIEGRYRMEHERMKSKKLEIERESATEIPDHLDFSKMRGLSQECIEKLERARPRNLAAATRIAGITPEAIVVLMRYLKSPSGVNLSC</sequence>
<keyword evidence="4" id="KW-0274">FAD</keyword>
<evidence type="ECO:0000313" key="7">
    <source>
        <dbReference type="Proteomes" id="UP000005237"/>
    </source>
</evidence>
<dbReference type="InterPro" id="IPR036188">
    <property type="entry name" value="FAD/NAD-bd_sf"/>
</dbReference>
<dbReference type="Pfam" id="PF21680">
    <property type="entry name" value="GIDA_C_1st"/>
    <property type="match status" value="1"/>
</dbReference>
<dbReference type="GO" id="GO:0005739">
    <property type="term" value="C:mitochondrion"/>
    <property type="evidence" value="ECO:0007669"/>
    <property type="project" value="GOC"/>
</dbReference>
<comment type="similarity">
    <text evidence="2">Belongs to the MnmG family.</text>
</comment>
<name>A0A8R1DQX3_CAEJA</name>
<feature type="domain" description="tRNA uridine 5-carboxymethylaminomethyl modification enzyme C-terminal subdomain" evidence="5">
    <location>
        <begin position="120"/>
        <end position="191"/>
    </location>
</feature>
<dbReference type="FunFam" id="1.10.150.570:FF:000001">
    <property type="entry name" value="tRNA uridine 5-carboxymethylaminomethyl modification enzyme MnmG"/>
    <property type="match status" value="1"/>
</dbReference>
<protein>
    <submittedName>
        <fullName evidence="6">Protein MTO1 homolog, mitochondrial</fullName>
    </submittedName>
</protein>
<dbReference type="GO" id="GO:0030488">
    <property type="term" value="P:tRNA methylation"/>
    <property type="evidence" value="ECO:0007669"/>
    <property type="project" value="TreeGrafter"/>
</dbReference>
<reference evidence="6" key="2">
    <citation type="submission" date="2022-06" db="UniProtKB">
        <authorList>
            <consortium name="EnsemblMetazoa"/>
        </authorList>
    </citation>
    <scope>IDENTIFICATION</scope>
    <source>
        <strain evidence="6">DF5081</strain>
    </source>
</reference>
<dbReference type="InterPro" id="IPR002218">
    <property type="entry name" value="MnmG-rel"/>
</dbReference>
<dbReference type="InterPro" id="IPR047001">
    <property type="entry name" value="MnmG_C_subdom"/>
</dbReference>
<dbReference type="Gene3D" id="3.50.50.60">
    <property type="entry name" value="FAD/NAD(P)-binding domain"/>
    <property type="match status" value="1"/>
</dbReference>
<proteinExistence type="inferred from homology"/>
<evidence type="ECO:0000313" key="6">
    <source>
        <dbReference type="EnsemblMetazoa" id="CJA09434.1"/>
    </source>
</evidence>
<evidence type="ECO:0000256" key="3">
    <source>
        <dbReference type="ARBA" id="ARBA00022630"/>
    </source>
</evidence>
<dbReference type="Proteomes" id="UP000005237">
    <property type="component" value="Unassembled WGS sequence"/>
</dbReference>
<keyword evidence="3" id="KW-0285">Flavoprotein</keyword>
<evidence type="ECO:0000256" key="4">
    <source>
        <dbReference type="ARBA" id="ARBA00022827"/>
    </source>
</evidence>
<dbReference type="EnsemblMetazoa" id="CJA09434.1">
    <property type="protein sequence ID" value="CJA09434.1"/>
    <property type="gene ID" value="WBGene00128639"/>
</dbReference>
<comment type="cofactor">
    <cofactor evidence="1">
        <name>FAD</name>
        <dbReference type="ChEBI" id="CHEBI:57692"/>
    </cofactor>
</comment>
<dbReference type="Pfam" id="PF13932">
    <property type="entry name" value="SAM_GIDA_C"/>
    <property type="match status" value="1"/>
</dbReference>
<dbReference type="SMART" id="SM01228">
    <property type="entry name" value="GIDA_assoc_3"/>
    <property type="match status" value="1"/>
</dbReference>
<keyword evidence="7" id="KW-1185">Reference proteome</keyword>
<dbReference type="InterPro" id="IPR044920">
    <property type="entry name" value="MnmG_C_subdom_sf"/>
</dbReference>
<evidence type="ECO:0000256" key="2">
    <source>
        <dbReference type="ARBA" id="ARBA00007653"/>
    </source>
</evidence>
<reference evidence="7" key="1">
    <citation type="submission" date="2010-08" db="EMBL/GenBank/DDBJ databases">
        <authorList>
            <consortium name="Caenorhabditis japonica Sequencing Consortium"/>
            <person name="Wilson R.K."/>
        </authorList>
    </citation>
    <scope>NUCLEOTIDE SEQUENCE [LARGE SCALE GENOMIC DNA]</scope>
    <source>
        <strain evidence="7">DF5081</strain>
    </source>
</reference>
<dbReference type="Gene3D" id="1.10.150.570">
    <property type="entry name" value="GidA associated domain, C-terminal subdomain"/>
    <property type="match status" value="1"/>
</dbReference>